<dbReference type="RefSeq" id="WP_089772436.1">
    <property type="nucleotide sequence ID" value="NZ_FNTX01000001.1"/>
</dbReference>
<organism evidence="1 2">
    <name type="scientific">Ruania alba</name>
    <dbReference type="NCBI Taxonomy" id="648782"/>
    <lineage>
        <taxon>Bacteria</taxon>
        <taxon>Bacillati</taxon>
        <taxon>Actinomycetota</taxon>
        <taxon>Actinomycetes</taxon>
        <taxon>Micrococcales</taxon>
        <taxon>Ruaniaceae</taxon>
        <taxon>Ruania</taxon>
    </lineage>
</organism>
<dbReference type="AlphaFoldDB" id="A0A1H5GBQ6"/>
<dbReference type="Gene3D" id="3.40.50.1860">
    <property type="match status" value="1"/>
</dbReference>
<evidence type="ECO:0008006" key="3">
    <source>
        <dbReference type="Google" id="ProtNLM"/>
    </source>
</evidence>
<proteinExistence type="predicted"/>
<accession>A0A1H5GBQ6</accession>
<dbReference type="GO" id="GO:0047661">
    <property type="term" value="F:amino-acid racemase activity"/>
    <property type="evidence" value="ECO:0007669"/>
    <property type="project" value="InterPro"/>
</dbReference>
<dbReference type="InterPro" id="IPR015942">
    <property type="entry name" value="Asp/Glu/hydantoin_racemase"/>
</dbReference>
<sequence length="230" mass="23169">MSAVPARALRIGFVHTAPALTPTFEDLLAEYTTPEPAEALHVADAWLLRTAMATGVDEGVHERVSRHVQHLADLGADAVLITCSSIGETIASAAEQVAIPVLRVDAAMAEQARDLAASGTHQRIAALATFESTLGPTQRLLETAAGAGIEVTAEVVAGAADAKASGDVAGHDAAIRAAAERVAATADVIVIAQASMAPAVADADLPVPALTSPRGGVQAVLAAARRAGAS</sequence>
<evidence type="ECO:0000313" key="1">
    <source>
        <dbReference type="EMBL" id="SEE12924.1"/>
    </source>
</evidence>
<dbReference type="EMBL" id="FNTX01000001">
    <property type="protein sequence ID" value="SEE12924.1"/>
    <property type="molecule type" value="Genomic_DNA"/>
</dbReference>
<name>A0A1H5GBQ6_9MICO</name>
<dbReference type="Pfam" id="PF01177">
    <property type="entry name" value="Asp_Glu_race"/>
    <property type="match status" value="1"/>
</dbReference>
<keyword evidence="2" id="KW-1185">Reference proteome</keyword>
<dbReference type="OrthoDB" id="978447at2"/>
<gene>
    <name evidence="1" type="ORF">SAMN04488554_1597</name>
</gene>
<dbReference type="Proteomes" id="UP000199220">
    <property type="component" value="Unassembled WGS sequence"/>
</dbReference>
<evidence type="ECO:0000313" key="2">
    <source>
        <dbReference type="Proteomes" id="UP000199220"/>
    </source>
</evidence>
<reference evidence="2" key="1">
    <citation type="submission" date="2016-10" db="EMBL/GenBank/DDBJ databases">
        <authorList>
            <person name="Varghese N."/>
            <person name="Submissions S."/>
        </authorList>
    </citation>
    <scope>NUCLEOTIDE SEQUENCE [LARGE SCALE GENOMIC DNA]</scope>
    <source>
        <strain evidence="2">DSM 21368</strain>
    </source>
</reference>
<dbReference type="STRING" id="648782.SAMN04488554_1597"/>
<protein>
    <recommendedName>
        <fullName evidence="3">Asp/Glu/Hydantoin racemase</fullName>
    </recommendedName>
</protein>
<dbReference type="InterPro" id="IPR001920">
    <property type="entry name" value="Asp/Glu_race"/>
</dbReference>